<dbReference type="Proteomes" id="UP001163603">
    <property type="component" value="Chromosome 11"/>
</dbReference>
<keyword evidence="2" id="KW-1185">Reference proteome</keyword>
<accession>A0ACC0XM83</accession>
<reference evidence="2" key="1">
    <citation type="journal article" date="2023" name="G3 (Bethesda)">
        <title>Genome assembly and association tests identify interacting loci associated with vigor, precocity, and sex in interspecific pistachio rootstocks.</title>
        <authorList>
            <person name="Palmer W."/>
            <person name="Jacygrad E."/>
            <person name="Sagayaradj S."/>
            <person name="Cavanaugh K."/>
            <person name="Han R."/>
            <person name="Bertier L."/>
            <person name="Beede B."/>
            <person name="Kafkas S."/>
            <person name="Golino D."/>
            <person name="Preece J."/>
            <person name="Michelmore R."/>
        </authorList>
    </citation>
    <scope>NUCLEOTIDE SEQUENCE [LARGE SCALE GENOMIC DNA]</scope>
</reference>
<comment type="caution">
    <text evidence="1">The sequence shown here is derived from an EMBL/GenBank/DDBJ whole genome shotgun (WGS) entry which is preliminary data.</text>
</comment>
<proteinExistence type="predicted"/>
<evidence type="ECO:0000313" key="2">
    <source>
        <dbReference type="Proteomes" id="UP001163603"/>
    </source>
</evidence>
<organism evidence="1 2">
    <name type="scientific">Pistacia integerrima</name>
    <dbReference type="NCBI Taxonomy" id="434235"/>
    <lineage>
        <taxon>Eukaryota</taxon>
        <taxon>Viridiplantae</taxon>
        <taxon>Streptophyta</taxon>
        <taxon>Embryophyta</taxon>
        <taxon>Tracheophyta</taxon>
        <taxon>Spermatophyta</taxon>
        <taxon>Magnoliopsida</taxon>
        <taxon>eudicotyledons</taxon>
        <taxon>Gunneridae</taxon>
        <taxon>Pentapetalae</taxon>
        <taxon>rosids</taxon>
        <taxon>malvids</taxon>
        <taxon>Sapindales</taxon>
        <taxon>Anacardiaceae</taxon>
        <taxon>Pistacia</taxon>
    </lineage>
</organism>
<gene>
    <name evidence="1" type="ORF">Pint_31063</name>
</gene>
<name>A0ACC0XM83_9ROSI</name>
<sequence>MAANVYRKRSGSVTLKEGRGESKSEEIAVGDDMTIGAMKDEIARKLAGGRPTGEVTAKPSKLGDRVQIIGGEALAETDPNSAPKGEQPLAIESNSGQVKKEEEGTEKKSVMESDENCITLRRKRGADGEMILAYLQSQERGSPRLRPRQVPTFRMVDLGENDDHRIVEKRIKVYWPESRKWFTGHIKAFNANKGLHSILYDDGDKEELNLRKERFELEILPNEGFNLKADSSSKKKGRGLDGNEVSPLTLPETAFKVEDAKELMKSPVLNVKAKEVMTTPETKKENVSKKVGKFGSSKLQKKSTKVKQDSAAGMEKVDAKMEVDVKPGDEVKKSKSDADVNVEKAMEVNHQTDNKKAKALEEVGEKYAEGQITILALAAVKNKDGLEDGDVNGDMEGREKQAEPENTTASEDAVISSILSFRSMKDKMKDLSPTEKVEEEAIKEISAQGTSDVDLQQSQMESAPTLTTEIASAAVSKLLLPKNPEEGNPDHLPEDLKAEKCQPEEASKRGKKSASQKAVEGGKKTEGN</sequence>
<evidence type="ECO:0000313" key="1">
    <source>
        <dbReference type="EMBL" id="KAJ0020325.1"/>
    </source>
</evidence>
<protein>
    <submittedName>
        <fullName evidence="1">Uncharacterized protein</fullName>
    </submittedName>
</protein>
<dbReference type="EMBL" id="CM047746">
    <property type="protein sequence ID" value="KAJ0020325.1"/>
    <property type="molecule type" value="Genomic_DNA"/>
</dbReference>